<dbReference type="RefSeq" id="WP_189118158.1">
    <property type="nucleotide sequence ID" value="NZ_BMRK01000005.1"/>
</dbReference>
<reference evidence="2" key="2">
    <citation type="submission" date="2023-01" db="EMBL/GenBank/DDBJ databases">
        <authorList>
            <person name="Sun Q."/>
            <person name="Evtushenko L."/>
        </authorList>
    </citation>
    <scope>NUCLEOTIDE SEQUENCE</scope>
    <source>
        <strain evidence="2">VKM Ac-1246</strain>
    </source>
</reference>
<name>A0ABQ5T686_9ACTN</name>
<feature type="signal peptide" evidence="1">
    <location>
        <begin position="1"/>
        <end position="25"/>
    </location>
</feature>
<sequence length="423" mass="46702">MRIPGRSPIRLGPLLAVMLLSAGCAELPELPTAAPTHPPYEATPADYQAVRDLLDRRATAALQGDETGFLATVDPRVEKLLDQQRTIFDNLQQLPMTSLSYRVKDVQNDPDEVRNDGVLFAPKVVEVAQMEQAHRTPVSHPTDMTFVRHQDRWVVGRDRAAPVTRYSRPWFGGPVSVAVGRSVAVVIEKDGPTGADDLLERVKKARTVIKADLKAVQDAEKGKVPLLVDATNNGKPPGDTFDDEHGAAAVTYRVDAVGPGKTIWKPFATIVVKDNPVASNRLAIDDRTLRHELSHVYGPILVPTWVKEGLAEHLSRCEANICDEDEDREELLAHERALPDDDEWGEEGAIDYAISHAAVSWLIEEHGGLAKFIEFCNDFFSHRPQGSTDYNDGTDEALRASYGITEKELVAGAWDWFERLPSG</sequence>
<reference evidence="2" key="1">
    <citation type="journal article" date="2014" name="Int. J. Syst. Evol. Microbiol.">
        <title>Complete genome of a new Firmicutes species belonging to the dominant human colonic microbiota ('Ruminococcus bicirculans') reveals two chromosomes and a selective capacity to utilize plant glucans.</title>
        <authorList>
            <consortium name="NISC Comparative Sequencing Program"/>
            <person name="Wegmann U."/>
            <person name="Louis P."/>
            <person name="Goesmann A."/>
            <person name="Henrissat B."/>
            <person name="Duncan S.H."/>
            <person name="Flint H.J."/>
        </authorList>
    </citation>
    <scope>NUCLEOTIDE SEQUENCE</scope>
    <source>
        <strain evidence="2">VKM Ac-1246</strain>
    </source>
</reference>
<organism evidence="2 3">
    <name type="scientific">Nocardioides luteus</name>
    <dbReference type="NCBI Taxonomy" id="1844"/>
    <lineage>
        <taxon>Bacteria</taxon>
        <taxon>Bacillati</taxon>
        <taxon>Actinomycetota</taxon>
        <taxon>Actinomycetes</taxon>
        <taxon>Propionibacteriales</taxon>
        <taxon>Nocardioidaceae</taxon>
        <taxon>Nocardioides</taxon>
    </lineage>
</organism>
<accession>A0ABQ5T686</accession>
<dbReference type="PROSITE" id="PS51257">
    <property type="entry name" value="PROKAR_LIPOPROTEIN"/>
    <property type="match status" value="1"/>
</dbReference>
<dbReference type="EMBL" id="BSEL01000013">
    <property type="protein sequence ID" value="GLJ70606.1"/>
    <property type="molecule type" value="Genomic_DNA"/>
</dbReference>
<proteinExistence type="predicted"/>
<comment type="caution">
    <text evidence="2">The sequence shown here is derived from an EMBL/GenBank/DDBJ whole genome shotgun (WGS) entry which is preliminary data.</text>
</comment>
<gene>
    <name evidence="2" type="ORF">GCM10017579_46420</name>
</gene>
<evidence type="ECO:0000313" key="3">
    <source>
        <dbReference type="Proteomes" id="UP001142292"/>
    </source>
</evidence>
<feature type="chain" id="PRO_5046222230" description="Peptidase MA-like domain-containing protein" evidence="1">
    <location>
        <begin position="26"/>
        <end position="423"/>
    </location>
</feature>
<evidence type="ECO:0000256" key="1">
    <source>
        <dbReference type="SAM" id="SignalP"/>
    </source>
</evidence>
<keyword evidence="1" id="KW-0732">Signal</keyword>
<evidence type="ECO:0000313" key="2">
    <source>
        <dbReference type="EMBL" id="GLJ70606.1"/>
    </source>
</evidence>
<protein>
    <recommendedName>
        <fullName evidence="4">Peptidase MA-like domain-containing protein</fullName>
    </recommendedName>
</protein>
<evidence type="ECO:0008006" key="4">
    <source>
        <dbReference type="Google" id="ProtNLM"/>
    </source>
</evidence>
<keyword evidence="3" id="KW-1185">Reference proteome</keyword>
<dbReference type="Proteomes" id="UP001142292">
    <property type="component" value="Unassembled WGS sequence"/>
</dbReference>